<gene>
    <name evidence="5" type="ORF">SCLCIDRAFT_129595</name>
</gene>
<protein>
    <recommendedName>
        <fullName evidence="4">NACHT domain-containing protein</fullName>
    </recommendedName>
</protein>
<feature type="repeat" description="WD" evidence="3">
    <location>
        <begin position="907"/>
        <end position="948"/>
    </location>
</feature>
<evidence type="ECO:0000256" key="1">
    <source>
        <dbReference type="ARBA" id="ARBA00022574"/>
    </source>
</evidence>
<dbReference type="EMBL" id="KN822095">
    <property type="protein sequence ID" value="KIM57787.1"/>
    <property type="molecule type" value="Genomic_DNA"/>
</dbReference>
<keyword evidence="6" id="KW-1185">Reference proteome</keyword>
<keyword evidence="1 3" id="KW-0853">WD repeat</keyword>
<feature type="domain" description="NACHT" evidence="4">
    <location>
        <begin position="95"/>
        <end position="241"/>
    </location>
</feature>
<dbReference type="Pfam" id="PF00400">
    <property type="entry name" value="WD40"/>
    <property type="match status" value="9"/>
</dbReference>
<dbReference type="InterPro" id="IPR011047">
    <property type="entry name" value="Quinoprotein_ADH-like_sf"/>
</dbReference>
<sequence>KRATKNIFSETQSVIDEYNKALDGLMQEFRDRAVCDTFISVHRVLDVLEDLNLDGMVYAEGAGLDTTKKCLDGTRVEILQEIVDWINDPDVNVPRIFWLHGQAGRGKSAIAHTIALQYKNAGGLCSCFCFARDRQTERREQKMLSTIARDLANRDPAFRRALVRAIKEDNTLKATHDVMQQWEKLLKPLSKVSGGRVGNVVVVIDALDESGLDASRMHILEVLTQAASLPSNFRILLTCRPLADIMVALRDAQHVKAVSLDEVSVERDIHMYVSKQLKDGRDIGAIEINEIVYRADGLFEWARVACEWIRPGTAGETAKERFDDLMARTSREGVTLLDKMYSAILESAVGRRQKPLSRFRSLMRQILYTLESLPMDALHTMRMHFPHEDDRFDVALILDYMGSLLSGITDHNNPIRLLHSSFHDFLTDQSRSGHYFVNESGIQADLALASLCVLHGDLCFNICGLESSYLLNSDVPGLAERVKAKIPPHLSYSCLFWAKHLQASKFDPELAGHVKDILGNERILFWFEVLSLLGMLGDAAPALSSSARWSQVRYEDATALARDGVKFIHNFSSGASESTPHLYISALPFAPENAVPYKDLREKFPHIAEVAEGQYKDWPAAQVLFQGHTSIVTSVAFSSDGIRIVSGSYDNTVRVWDADRGVHISGPLQGHNSWVRAVVFSPDGTRIVSGSDDKTVRIWDAERGVQIGSPLQGHTSSVTSVTFSPDGKRIVSGSDDNTVRVWDADRGVQIGSPLQGHNFWVTSVAFSPDGTRIVSGSHDETVRVWDADRVGQISSPLVGHTEGVRSVAFSPDGTRIVSGSYDNTVRIWDADRGVQIGSPLQGHTEWVRSVAFSPDGTRILSSPLQGHTEWVVSVAFSPDSTRIASGSHDNTVRVWDAERGVQIGCPLQGHTHWVTSIAFSPDGTRIVSGSHDNTVRVWDADRGMQIGSPLQGHTSWVRSVVFSPDGTRIVSGSHDKTMRVWDAEKEVQITNEVDGKVSLESNECYMHSSNGKHTSILVMLLHVLISISYSA</sequence>
<dbReference type="InterPro" id="IPR036322">
    <property type="entry name" value="WD40_repeat_dom_sf"/>
</dbReference>
<dbReference type="Gene3D" id="2.130.10.10">
    <property type="entry name" value="YVTN repeat-like/Quinoprotein amine dehydrogenase"/>
    <property type="match status" value="5"/>
</dbReference>
<feature type="repeat" description="WD" evidence="3">
    <location>
        <begin position="711"/>
        <end position="752"/>
    </location>
</feature>
<dbReference type="SUPFAM" id="SSF52540">
    <property type="entry name" value="P-loop containing nucleoside triphosphate hydrolases"/>
    <property type="match status" value="1"/>
</dbReference>
<feature type="repeat" description="WD" evidence="3">
    <location>
        <begin position="797"/>
        <end position="838"/>
    </location>
</feature>
<feature type="repeat" description="WD" evidence="3">
    <location>
        <begin position="668"/>
        <end position="709"/>
    </location>
</feature>
<evidence type="ECO:0000256" key="2">
    <source>
        <dbReference type="ARBA" id="ARBA00022737"/>
    </source>
</evidence>
<dbReference type="HOGENOM" id="CLU_000288_6_0_1"/>
<evidence type="ECO:0000313" key="6">
    <source>
        <dbReference type="Proteomes" id="UP000053989"/>
    </source>
</evidence>
<dbReference type="Gene3D" id="3.40.50.300">
    <property type="entry name" value="P-loop containing nucleotide triphosphate hydrolases"/>
    <property type="match status" value="1"/>
</dbReference>
<feature type="repeat" description="WD" evidence="3">
    <location>
        <begin position="950"/>
        <end position="991"/>
    </location>
</feature>
<name>A0A0C2ZZC0_9AGAM</name>
<feature type="repeat" description="WD" evidence="3">
    <location>
        <begin position="625"/>
        <end position="657"/>
    </location>
</feature>
<dbReference type="SUPFAM" id="SSF50978">
    <property type="entry name" value="WD40 repeat-like"/>
    <property type="match status" value="1"/>
</dbReference>
<dbReference type="InterPro" id="IPR001680">
    <property type="entry name" value="WD40_rpt"/>
</dbReference>
<organism evidence="5 6">
    <name type="scientific">Scleroderma citrinum Foug A</name>
    <dbReference type="NCBI Taxonomy" id="1036808"/>
    <lineage>
        <taxon>Eukaryota</taxon>
        <taxon>Fungi</taxon>
        <taxon>Dikarya</taxon>
        <taxon>Basidiomycota</taxon>
        <taxon>Agaricomycotina</taxon>
        <taxon>Agaricomycetes</taxon>
        <taxon>Agaricomycetidae</taxon>
        <taxon>Boletales</taxon>
        <taxon>Sclerodermatineae</taxon>
        <taxon>Sclerodermataceae</taxon>
        <taxon>Scleroderma</taxon>
    </lineage>
</organism>
<dbReference type="InterPro" id="IPR056884">
    <property type="entry name" value="NPHP3-like_N"/>
</dbReference>
<feature type="non-terminal residue" evidence="5">
    <location>
        <position position="1"/>
    </location>
</feature>
<dbReference type="InParanoid" id="A0A0C2ZZC0"/>
<keyword evidence="2" id="KW-0677">Repeat</keyword>
<feature type="repeat" description="WD" evidence="3">
    <location>
        <begin position="754"/>
        <end position="795"/>
    </location>
</feature>
<dbReference type="CDD" id="cd00200">
    <property type="entry name" value="WD40"/>
    <property type="match status" value="1"/>
</dbReference>
<dbReference type="SMART" id="SM00320">
    <property type="entry name" value="WD40"/>
    <property type="match status" value="8"/>
</dbReference>
<evidence type="ECO:0000256" key="3">
    <source>
        <dbReference type="PROSITE-ProRule" id="PRU00221"/>
    </source>
</evidence>
<dbReference type="Proteomes" id="UP000053989">
    <property type="component" value="Unassembled WGS sequence"/>
</dbReference>
<dbReference type="InterPro" id="IPR007111">
    <property type="entry name" value="NACHT_NTPase"/>
</dbReference>
<dbReference type="STRING" id="1036808.A0A0C2ZZC0"/>
<dbReference type="PANTHER" id="PTHR44129">
    <property type="entry name" value="WD REPEAT-CONTAINING PROTEIN POP1"/>
    <property type="match status" value="1"/>
</dbReference>
<reference evidence="6" key="2">
    <citation type="submission" date="2015-01" db="EMBL/GenBank/DDBJ databases">
        <title>Evolutionary Origins and Diversification of the Mycorrhizal Mutualists.</title>
        <authorList>
            <consortium name="DOE Joint Genome Institute"/>
            <consortium name="Mycorrhizal Genomics Consortium"/>
            <person name="Kohler A."/>
            <person name="Kuo A."/>
            <person name="Nagy L.G."/>
            <person name="Floudas D."/>
            <person name="Copeland A."/>
            <person name="Barry K.W."/>
            <person name="Cichocki N."/>
            <person name="Veneault-Fourrey C."/>
            <person name="LaButti K."/>
            <person name="Lindquist E.A."/>
            <person name="Lipzen A."/>
            <person name="Lundell T."/>
            <person name="Morin E."/>
            <person name="Murat C."/>
            <person name="Riley R."/>
            <person name="Ohm R."/>
            <person name="Sun H."/>
            <person name="Tunlid A."/>
            <person name="Henrissat B."/>
            <person name="Grigoriev I.V."/>
            <person name="Hibbett D.S."/>
            <person name="Martin F."/>
        </authorList>
    </citation>
    <scope>NUCLEOTIDE SEQUENCE [LARGE SCALE GENOMIC DNA]</scope>
    <source>
        <strain evidence="6">Foug A</strain>
    </source>
</reference>
<dbReference type="PRINTS" id="PR00320">
    <property type="entry name" value="GPROTEINBRPT"/>
</dbReference>
<dbReference type="InterPro" id="IPR050349">
    <property type="entry name" value="WD_LIS1/nudF_dynein_reg"/>
</dbReference>
<dbReference type="Pfam" id="PF24883">
    <property type="entry name" value="NPHP3_N"/>
    <property type="match status" value="1"/>
</dbReference>
<evidence type="ECO:0000259" key="4">
    <source>
        <dbReference type="PROSITE" id="PS50837"/>
    </source>
</evidence>
<dbReference type="InterPro" id="IPR015943">
    <property type="entry name" value="WD40/YVTN_repeat-like_dom_sf"/>
</dbReference>
<dbReference type="PROSITE" id="PS50294">
    <property type="entry name" value="WD_REPEATS_REGION"/>
    <property type="match status" value="8"/>
</dbReference>
<dbReference type="OrthoDB" id="163438at2759"/>
<feature type="repeat" description="WD" evidence="3">
    <location>
        <begin position="864"/>
        <end position="896"/>
    </location>
</feature>
<dbReference type="PROSITE" id="PS50837">
    <property type="entry name" value="NACHT"/>
    <property type="match status" value="1"/>
</dbReference>
<dbReference type="SUPFAM" id="SSF50998">
    <property type="entry name" value="Quinoprotein alcohol dehydrogenase-like"/>
    <property type="match status" value="1"/>
</dbReference>
<dbReference type="AlphaFoldDB" id="A0A0C2ZZC0"/>
<proteinExistence type="predicted"/>
<reference evidence="5 6" key="1">
    <citation type="submission" date="2014-04" db="EMBL/GenBank/DDBJ databases">
        <authorList>
            <consortium name="DOE Joint Genome Institute"/>
            <person name="Kuo A."/>
            <person name="Kohler A."/>
            <person name="Nagy L.G."/>
            <person name="Floudas D."/>
            <person name="Copeland A."/>
            <person name="Barry K.W."/>
            <person name="Cichocki N."/>
            <person name="Veneault-Fourrey C."/>
            <person name="LaButti K."/>
            <person name="Lindquist E.A."/>
            <person name="Lipzen A."/>
            <person name="Lundell T."/>
            <person name="Morin E."/>
            <person name="Murat C."/>
            <person name="Sun H."/>
            <person name="Tunlid A."/>
            <person name="Henrissat B."/>
            <person name="Grigoriev I.V."/>
            <person name="Hibbett D.S."/>
            <person name="Martin F."/>
            <person name="Nordberg H.P."/>
            <person name="Cantor M.N."/>
            <person name="Hua S.X."/>
        </authorList>
    </citation>
    <scope>NUCLEOTIDE SEQUENCE [LARGE SCALE GENOMIC DNA]</scope>
    <source>
        <strain evidence="5 6">Foug A</strain>
    </source>
</reference>
<dbReference type="InterPro" id="IPR020472">
    <property type="entry name" value="WD40_PAC1"/>
</dbReference>
<accession>A0A0C2ZZC0</accession>
<dbReference type="InterPro" id="IPR027417">
    <property type="entry name" value="P-loop_NTPase"/>
</dbReference>
<evidence type="ECO:0000313" key="5">
    <source>
        <dbReference type="EMBL" id="KIM57787.1"/>
    </source>
</evidence>
<dbReference type="PROSITE" id="PS50082">
    <property type="entry name" value="WD_REPEATS_2"/>
    <property type="match status" value="8"/>
</dbReference>